<evidence type="ECO:0000313" key="7">
    <source>
        <dbReference type="Proteomes" id="UP000583929"/>
    </source>
</evidence>
<organism evidence="6 7">
    <name type="scientific">Cannabis sativa</name>
    <name type="common">Hemp</name>
    <name type="synonym">Marijuana</name>
    <dbReference type="NCBI Taxonomy" id="3483"/>
    <lineage>
        <taxon>Eukaryota</taxon>
        <taxon>Viridiplantae</taxon>
        <taxon>Streptophyta</taxon>
        <taxon>Embryophyta</taxon>
        <taxon>Tracheophyta</taxon>
        <taxon>Spermatophyta</taxon>
        <taxon>Magnoliopsida</taxon>
        <taxon>eudicotyledons</taxon>
        <taxon>Gunneridae</taxon>
        <taxon>Pentapetalae</taxon>
        <taxon>rosids</taxon>
        <taxon>fabids</taxon>
        <taxon>Rosales</taxon>
        <taxon>Cannabaceae</taxon>
        <taxon>Cannabis</taxon>
    </lineage>
</organism>
<proteinExistence type="predicted"/>
<dbReference type="InterPro" id="IPR002902">
    <property type="entry name" value="GNK2"/>
</dbReference>
<feature type="domain" description="Gnk2-homologous" evidence="5">
    <location>
        <begin position="136"/>
        <end position="245"/>
    </location>
</feature>
<comment type="caution">
    <text evidence="6">The sequence shown here is derived from an EMBL/GenBank/DDBJ whole genome shotgun (WGS) entry which is preliminary data.</text>
</comment>
<dbReference type="EMBL" id="JAATIQ010000508">
    <property type="protein sequence ID" value="KAF4353319.1"/>
    <property type="molecule type" value="Genomic_DNA"/>
</dbReference>
<evidence type="ECO:0000313" key="6">
    <source>
        <dbReference type="EMBL" id="KAF4353319.1"/>
    </source>
</evidence>
<evidence type="ECO:0000256" key="3">
    <source>
        <dbReference type="SAM" id="Phobius"/>
    </source>
</evidence>
<sequence>MAKKTPLAFPLLLCSILILVPQKATTQSVECVKEKGNYTLNSTYHDNLNHLLSNLPNPESNNGFGFYNLSYGNSSNQVYAIGLCNGDTLPDVCLKCINDSTYILPQRCPNQKETLLWYDDCMLRYSNRSLFGVMETKPNIIYHNTEDVPSDIVVEYFQILNGLLEHLKRRAAAGGSFRKFAAANATAPRFRTIYGLVQCTPDLSQEDCNNCLEVAFEKIPGCCDGKKGRGSKSNTSARTIVIIIVVSPVGFVGLIIFISTCVCLKLRRAKNLAQRFGPSSLGWGRGLRFGSGLGFGFGSGLGSGFKFELEVGIWHRV</sequence>
<feature type="transmembrane region" description="Helical" evidence="3">
    <location>
        <begin position="240"/>
        <end position="266"/>
    </location>
</feature>
<dbReference type="InterPro" id="IPR038408">
    <property type="entry name" value="GNK2_sf"/>
</dbReference>
<evidence type="ECO:0000256" key="2">
    <source>
        <dbReference type="ARBA" id="ARBA00022737"/>
    </source>
</evidence>
<dbReference type="PROSITE" id="PS51473">
    <property type="entry name" value="GNK2"/>
    <property type="match status" value="2"/>
</dbReference>
<dbReference type="PANTHER" id="PTHR32099:SF103">
    <property type="entry name" value="GNK2-HOMOLOGOUS DOMAIN-CONTAINING PROTEIN"/>
    <property type="match status" value="1"/>
</dbReference>
<protein>
    <recommendedName>
        <fullName evidence="5">Gnk2-homologous domain-containing protein</fullName>
    </recommendedName>
</protein>
<keyword evidence="2" id="KW-0677">Repeat</keyword>
<dbReference type="Pfam" id="PF01657">
    <property type="entry name" value="Stress-antifung"/>
    <property type="match status" value="2"/>
</dbReference>
<keyword evidence="3" id="KW-0812">Transmembrane</keyword>
<accession>A0A7J6E6L3</accession>
<reference evidence="6 7" key="1">
    <citation type="journal article" date="2020" name="bioRxiv">
        <title>Sequence and annotation of 42 cannabis genomes reveals extensive copy number variation in cannabinoid synthesis and pathogen resistance genes.</title>
        <authorList>
            <person name="Mckernan K.J."/>
            <person name="Helbert Y."/>
            <person name="Kane L.T."/>
            <person name="Ebling H."/>
            <person name="Zhang L."/>
            <person name="Liu B."/>
            <person name="Eaton Z."/>
            <person name="Mclaughlin S."/>
            <person name="Kingan S."/>
            <person name="Baybayan P."/>
            <person name="Concepcion G."/>
            <person name="Jordan M."/>
            <person name="Riva A."/>
            <person name="Barbazuk W."/>
            <person name="Harkins T."/>
        </authorList>
    </citation>
    <scope>NUCLEOTIDE SEQUENCE [LARGE SCALE GENOMIC DNA]</scope>
    <source>
        <strain evidence="7">cv. Jamaican Lion 4</strain>
        <tissue evidence="6">Leaf</tissue>
    </source>
</reference>
<evidence type="ECO:0000259" key="5">
    <source>
        <dbReference type="PROSITE" id="PS51473"/>
    </source>
</evidence>
<keyword evidence="3" id="KW-0472">Membrane</keyword>
<dbReference type="Proteomes" id="UP000583929">
    <property type="component" value="Unassembled WGS sequence"/>
</dbReference>
<dbReference type="AlphaFoldDB" id="A0A7J6E6L3"/>
<evidence type="ECO:0000256" key="1">
    <source>
        <dbReference type="ARBA" id="ARBA00022729"/>
    </source>
</evidence>
<dbReference type="Gene3D" id="3.30.430.20">
    <property type="entry name" value="Gnk2 domain, C-X8-C-X2-C motif"/>
    <property type="match status" value="2"/>
</dbReference>
<gene>
    <name evidence="6" type="ORF">G4B88_015273</name>
</gene>
<keyword evidence="3" id="KW-1133">Transmembrane helix</keyword>
<name>A0A7J6E6L3_CANSA</name>
<feature type="domain" description="Gnk2-homologous" evidence="5">
    <location>
        <begin position="26"/>
        <end position="130"/>
    </location>
</feature>
<feature type="signal peptide" evidence="4">
    <location>
        <begin position="1"/>
        <end position="26"/>
    </location>
</feature>
<dbReference type="CDD" id="cd23509">
    <property type="entry name" value="Gnk2-like"/>
    <property type="match status" value="2"/>
</dbReference>
<dbReference type="PANTHER" id="PTHR32099">
    <property type="entry name" value="CYSTEINE-RICH REPEAT SECRETORY PROTEIN"/>
    <property type="match status" value="1"/>
</dbReference>
<keyword evidence="7" id="KW-1185">Reference proteome</keyword>
<evidence type="ECO:0000256" key="4">
    <source>
        <dbReference type="SAM" id="SignalP"/>
    </source>
</evidence>
<keyword evidence="1 4" id="KW-0732">Signal</keyword>
<dbReference type="FunFam" id="3.30.430.20:FF:000003">
    <property type="entry name" value="Cysteine-rich RLK (RECEPTOR-like protein kinase) 10"/>
    <property type="match status" value="1"/>
</dbReference>
<feature type="chain" id="PRO_5029815756" description="Gnk2-homologous domain-containing protein" evidence="4">
    <location>
        <begin position="27"/>
        <end position="317"/>
    </location>
</feature>